<evidence type="ECO:0000256" key="1">
    <source>
        <dbReference type="ARBA" id="ARBA00012494"/>
    </source>
</evidence>
<keyword evidence="2 11" id="KW-0696">RNA-directed RNA polymerase</keyword>
<dbReference type="PROSITE" id="PS50522">
    <property type="entry name" value="RDRP_PHAGE"/>
    <property type="match status" value="1"/>
</dbReference>
<evidence type="ECO:0000256" key="3">
    <source>
        <dbReference type="ARBA" id="ARBA00022679"/>
    </source>
</evidence>
<dbReference type="Pfam" id="PF03431">
    <property type="entry name" value="RNA_replicase_B"/>
    <property type="match status" value="1"/>
</dbReference>
<comment type="cofactor">
    <cofactor evidence="9">
        <name>Mg(2+)</name>
        <dbReference type="ChEBI" id="CHEBI:18420"/>
    </cofactor>
    <text evidence="9">Binds 2 Mg(2+) per subunit.</text>
</comment>
<keyword evidence="6" id="KW-0693">Viral RNA replication</keyword>
<dbReference type="GO" id="GO:0000166">
    <property type="term" value="F:nucleotide binding"/>
    <property type="evidence" value="ECO:0007669"/>
    <property type="project" value="UniProtKB-KW"/>
</dbReference>
<feature type="binding site" evidence="9">
    <location>
        <position position="401"/>
    </location>
    <ligand>
        <name>Mg(2+)</name>
        <dbReference type="ChEBI" id="CHEBI:18420"/>
        <label>2</label>
    </ligand>
</feature>
<dbReference type="EC" id="2.7.7.48" evidence="1"/>
<dbReference type="InterPro" id="IPR005093">
    <property type="entry name" value="RNArep_beta"/>
</dbReference>
<evidence type="ECO:0000256" key="6">
    <source>
        <dbReference type="ARBA" id="ARBA00022953"/>
    </source>
</evidence>
<evidence type="ECO:0000313" key="11">
    <source>
        <dbReference type="EMBL" id="QDH87169.1"/>
    </source>
</evidence>
<feature type="binding site" evidence="9">
    <location>
        <position position="402"/>
    </location>
    <ligand>
        <name>Mg(2+)</name>
        <dbReference type="ChEBI" id="CHEBI:18420"/>
        <label>2</label>
    </ligand>
</feature>
<gene>
    <name evidence="11" type="ORF">H2RhizoLitter7364_000001</name>
</gene>
<feature type="binding site" evidence="9">
    <location>
        <position position="304"/>
    </location>
    <ligand>
        <name>Mg(2+)</name>
        <dbReference type="ChEBI" id="CHEBI:18420"/>
        <label>2</label>
    </ligand>
</feature>
<keyword evidence="9" id="KW-0479">Metal-binding</keyword>
<dbReference type="GO" id="GO:0039694">
    <property type="term" value="P:viral RNA genome replication"/>
    <property type="evidence" value="ECO:0007669"/>
    <property type="project" value="InterPro"/>
</dbReference>
<keyword evidence="9" id="KW-0460">Magnesium</keyword>
<feature type="non-terminal residue" evidence="11">
    <location>
        <position position="614"/>
    </location>
</feature>
<dbReference type="GO" id="GO:0046872">
    <property type="term" value="F:metal ion binding"/>
    <property type="evidence" value="ECO:0007669"/>
    <property type="project" value="UniProtKB-KW"/>
</dbReference>
<organism evidence="11">
    <name type="scientific">Leviviridae sp</name>
    <dbReference type="NCBI Taxonomy" id="2027243"/>
    <lineage>
        <taxon>Viruses</taxon>
        <taxon>Riboviria</taxon>
        <taxon>Orthornavirae</taxon>
        <taxon>Lenarviricota</taxon>
        <taxon>Leviviricetes</taxon>
        <taxon>Norzivirales</taxon>
        <taxon>Fiersviridae</taxon>
    </lineage>
</organism>
<proteinExistence type="predicted"/>
<reference evidence="11" key="1">
    <citation type="submission" date="2019-05" db="EMBL/GenBank/DDBJ databases">
        <title>Metatranscriptomic reconstruction reveals RNA viruses with the potential to shape carbon cycling in soil.</title>
        <authorList>
            <person name="Starr E.P."/>
            <person name="Nuccio E."/>
            <person name="Pett-Ridge J."/>
            <person name="Banfield J.F."/>
            <person name="Firestone M.K."/>
        </authorList>
    </citation>
    <scope>NUCLEOTIDE SEQUENCE</scope>
    <source>
        <strain evidence="11">H2_Rhizo_Litter_7_scaffold_364</strain>
    </source>
</reference>
<dbReference type="InterPro" id="IPR043502">
    <property type="entry name" value="DNA/RNA_pol_sf"/>
</dbReference>
<keyword evidence="3" id="KW-0808">Transferase</keyword>
<sequence>MAQICHTSATVDSKTVDRRVKDEGLSFLTITLPKFGAAFTSWLDNGQIDISSQTSFGRKRSGLPRFLAGFLCQIFDTSGVLLDQPSFDAIDAVRQLTTMFAKMEYPCTPARDGAALRSYVEIDQVVRRSANATPNGVREDFRRVAALLFGSVASTVDDLVHRGEISGKHGPGSTADHLRGNLKWSQTSWTERLEEEFPFLEHVLPSVSYWRDAQHADYLSPGDELPVRVITVPKTPKAPRIIAVEPTCMQYMQQAISTELVKSLEPLSPNGDDGVFGMIGFRDQIPNREMARKGSMDGSLATLDLSDASDRVSVQHVEDLFHRFPSLLKGVLSVRSTKAEVRGHGVIPLAKYASMGSALTFPLEAMVFLTAVFLGIEKALGQPLTRRTVRDFAARVRVYGDDIVVPAALVYDVISQLETLGLKVNVDKSFWNGKFRESCGGDYYDGRWVTPIRVRQSLPESRVDTKEMIAAVSLRNQCYFAGYWKTAKWLDGMLAGMLVHFPTVHPSSSLLGRHTVLPIQWDSVSKSTQSPIVRGWVVRSRPPESVLNGWGALRKCLSPGRVEPFQDPEHLLRQGRDAATGLILRWRPPTLSVVTGCLPAPGASGTNVLHTLPE</sequence>
<feature type="domain" description="RdRp catalytic" evidence="10">
    <location>
        <begin position="289"/>
        <end position="433"/>
    </location>
</feature>
<dbReference type="GO" id="GO:0003968">
    <property type="term" value="F:RNA-directed RNA polymerase activity"/>
    <property type="evidence" value="ECO:0007669"/>
    <property type="project" value="UniProtKB-KW"/>
</dbReference>
<dbReference type="EMBL" id="MN033179">
    <property type="protein sequence ID" value="QDH87169.1"/>
    <property type="molecule type" value="Genomic_RNA"/>
</dbReference>
<evidence type="ECO:0000256" key="8">
    <source>
        <dbReference type="ARBA" id="ARBA00048744"/>
    </source>
</evidence>
<dbReference type="SUPFAM" id="SSF56672">
    <property type="entry name" value="DNA/RNA polymerases"/>
    <property type="match status" value="1"/>
</dbReference>
<dbReference type="InterPro" id="IPR007096">
    <property type="entry name" value="RNA-dir_Rpol_cat_phage"/>
</dbReference>
<comment type="catalytic activity">
    <reaction evidence="8">
        <text>RNA(n) + a ribonucleoside 5'-triphosphate = RNA(n+1) + diphosphate</text>
        <dbReference type="Rhea" id="RHEA:21248"/>
        <dbReference type="Rhea" id="RHEA-COMP:14527"/>
        <dbReference type="Rhea" id="RHEA-COMP:17342"/>
        <dbReference type="ChEBI" id="CHEBI:33019"/>
        <dbReference type="ChEBI" id="CHEBI:61557"/>
        <dbReference type="ChEBI" id="CHEBI:140395"/>
        <dbReference type="EC" id="2.7.7.48"/>
    </reaction>
</comment>
<evidence type="ECO:0000256" key="9">
    <source>
        <dbReference type="PIRSR" id="PIRSR605093-1"/>
    </source>
</evidence>
<keyword evidence="5" id="KW-0547">Nucleotide-binding</keyword>
<evidence type="ECO:0000256" key="2">
    <source>
        <dbReference type="ARBA" id="ARBA00022484"/>
    </source>
</evidence>
<accession>A0A514D0N3</accession>
<protein>
    <recommendedName>
        <fullName evidence="1">RNA-directed RNA polymerase</fullName>
        <ecNumber evidence="1">2.7.7.48</ecNumber>
    </recommendedName>
    <alternativeName>
        <fullName evidence="7">RNA replicase beta chain</fullName>
    </alternativeName>
</protein>
<evidence type="ECO:0000259" key="10">
    <source>
        <dbReference type="PROSITE" id="PS50522"/>
    </source>
</evidence>
<evidence type="ECO:0000256" key="4">
    <source>
        <dbReference type="ARBA" id="ARBA00022695"/>
    </source>
</evidence>
<evidence type="ECO:0000256" key="5">
    <source>
        <dbReference type="ARBA" id="ARBA00022741"/>
    </source>
</evidence>
<keyword evidence="4" id="KW-0548">Nucleotidyltransferase</keyword>
<name>A0A514D0N3_9VIRU</name>
<evidence type="ECO:0000256" key="7">
    <source>
        <dbReference type="ARBA" id="ARBA00030248"/>
    </source>
</evidence>